<keyword evidence="8" id="KW-0648">Protein biosynthesis</keyword>
<comment type="domain">
    <text evidence="8">The P-site tRNA interaction motif (PtIM domain) probably interacts with the P-site tRNA(fMet) as well as the 23S rRNA.</text>
</comment>
<dbReference type="Pfam" id="PF00005">
    <property type="entry name" value="ABC_tran"/>
    <property type="match status" value="2"/>
</dbReference>
<dbReference type="GO" id="GO:0043022">
    <property type="term" value="F:ribosome binding"/>
    <property type="evidence" value="ECO:0007669"/>
    <property type="project" value="UniProtKB-UniRule"/>
</dbReference>
<dbReference type="InterPro" id="IPR032781">
    <property type="entry name" value="ABC_tran_Xtn"/>
</dbReference>
<evidence type="ECO:0000256" key="4">
    <source>
        <dbReference type="ARBA" id="ARBA00022737"/>
    </source>
</evidence>
<evidence type="ECO:0000313" key="10">
    <source>
        <dbReference type="EMBL" id="QGM97886.1"/>
    </source>
</evidence>
<keyword evidence="8" id="KW-0378">Hydrolase</keyword>
<evidence type="ECO:0000256" key="2">
    <source>
        <dbReference type="ARBA" id="ARBA00022555"/>
    </source>
</evidence>
<dbReference type="EMBL" id="CP044331">
    <property type="protein sequence ID" value="QGM97886.1"/>
    <property type="molecule type" value="Genomic_DNA"/>
</dbReference>
<dbReference type="GO" id="GO:0016887">
    <property type="term" value="F:ATP hydrolysis activity"/>
    <property type="evidence" value="ECO:0007669"/>
    <property type="project" value="UniProtKB-UniRule"/>
</dbReference>
<dbReference type="NCBIfam" id="NF008775">
    <property type="entry name" value="PRK11819.1"/>
    <property type="match status" value="1"/>
</dbReference>
<dbReference type="HAMAP" id="MF_00847">
    <property type="entry name" value="EttA"/>
    <property type="match status" value="1"/>
</dbReference>
<evidence type="ECO:0000259" key="9">
    <source>
        <dbReference type="PROSITE" id="PS50893"/>
    </source>
</evidence>
<sequence length="550" mass="61349">MARQFIYHMQGLTKTYPGGKKVLDNIYLSFYPDAKIGVLGVNGAGKSTLLRIMAGIDKEFTGEGFVAEGARVGYLPQEPQLDPALDVRGNVMLGVAEKKAILDRYNDLAMNYSDETADEMTKLQDEIEAKGLWDLDSQVDQAMDALGCPPDDADVTKLSGGERRRVALCKLLLEQPEMLLLDEPTNHLDAETVNWLEGHLRNYPGAILIVTHDRYFLDNVTGWILELDRGRGIPYEGNYTSWLKQKQKRLMQEASEDKARQRALEAESEWIAASPKARQAKSKARIQRYEELVAKQNDKAPTTAQIIIPVAERLGQNVIDFEHISKAFGDTLLIDDLSFKLPPGGIVGVIGPNGAGKTTLFRMITGQEKPDNGTIEIGESVQLGYVDQSRDALNAGKTVWEEISEGNEVIYLGKREINSRAYCSAFNFKGADQQKKVGQLSGGERNRVHLAKMLKSGANVLLLDEPTNDLDVETLRALEDALADFAGCAVIISHDRFFLDRIATHILAYEGDSHVEWFEGNFADYEEDKKRRLGVDSVIPHRLKYKKFAR</sequence>
<dbReference type="KEGG" id="mpar:F7D14_10665"/>
<dbReference type="CDD" id="cd03221">
    <property type="entry name" value="ABCF_EF-3"/>
    <property type="match status" value="2"/>
</dbReference>
<proteinExistence type="inferred from homology"/>
<dbReference type="Proteomes" id="UP000422569">
    <property type="component" value="Chromosome"/>
</dbReference>
<dbReference type="PROSITE" id="PS00211">
    <property type="entry name" value="ABC_TRANSPORTER_1"/>
    <property type="match status" value="1"/>
</dbReference>
<accession>A0A6B8M649</accession>
<dbReference type="InterPro" id="IPR027417">
    <property type="entry name" value="P-loop_NTPase"/>
</dbReference>
<dbReference type="GO" id="GO:0005524">
    <property type="term" value="F:ATP binding"/>
    <property type="evidence" value="ECO:0007669"/>
    <property type="project" value="UniProtKB-UniRule"/>
</dbReference>
<feature type="region of interest" description="PtIM" evidence="8">
    <location>
        <begin position="237"/>
        <end position="317"/>
    </location>
</feature>
<dbReference type="PROSITE" id="PS50893">
    <property type="entry name" value="ABC_TRANSPORTER_2"/>
    <property type="match status" value="2"/>
</dbReference>
<feature type="binding site" evidence="8">
    <location>
        <begin position="351"/>
        <end position="358"/>
    </location>
    <ligand>
        <name>ATP</name>
        <dbReference type="ChEBI" id="CHEBI:30616"/>
        <label>2</label>
    </ligand>
</feature>
<evidence type="ECO:0000313" key="11">
    <source>
        <dbReference type="Proteomes" id="UP000422569"/>
    </source>
</evidence>
<dbReference type="InterPro" id="IPR022374">
    <property type="entry name" value="EttA"/>
</dbReference>
<feature type="binding site" evidence="8">
    <location>
        <begin position="40"/>
        <end position="47"/>
    </location>
    <ligand>
        <name>ATP</name>
        <dbReference type="ChEBI" id="CHEBI:30616"/>
        <label>1</label>
    </ligand>
</feature>
<evidence type="ECO:0000256" key="1">
    <source>
        <dbReference type="ARBA" id="ARBA00005868"/>
    </source>
</evidence>
<keyword evidence="6 8" id="KW-0067">ATP-binding</keyword>
<dbReference type="PANTHER" id="PTHR43858:SF1">
    <property type="entry name" value="ABC TRANSPORTER-RELATED PROTEIN"/>
    <property type="match status" value="1"/>
</dbReference>
<evidence type="ECO:0000256" key="3">
    <source>
        <dbReference type="ARBA" id="ARBA00022730"/>
    </source>
</evidence>
<dbReference type="EC" id="3.6.1.-" evidence="8"/>
<comment type="subunit">
    <text evidence="8">Monomer. Probably contacts ribosomal proteins L1, L5, L33 and S7, the 16S and 23S rRNA and the P-site containing tRNA(fMet).</text>
</comment>
<keyword evidence="3 8" id="KW-0699">rRNA-binding</keyword>
<dbReference type="Pfam" id="PF12848">
    <property type="entry name" value="ABC_tran_Xtn"/>
    <property type="match status" value="1"/>
</dbReference>
<keyword evidence="2 8" id="KW-0820">tRNA-binding</keyword>
<keyword evidence="8" id="KW-0694">RNA-binding</keyword>
<keyword evidence="7 8" id="KW-0810">Translation regulation</keyword>
<dbReference type="RefSeq" id="WP_026016021.1">
    <property type="nucleotide sequence ID" value="NZ_CP044331.1"/>
</dbReference>
<dbReference type="GO" id="GO:0019843">
    <property type="term" value="F:rRNA binding"/>
    <property type="evidence" value="ECO:0007669"/>
    <property type="project" value="UniProtKB-UniRule"/>
</dbReference>
<comment type="subcellular location">
    <subcellularLocation>
        <location evidence="8">Cytoplasm</location>
    </subcellularLocation>
    <text evidence="8">Associates with ribosomes and polysomes.</text>
</comment>
<dbReference type="FunFam" id="3.40.50.300:FF:000183">
    <property type="entry name" value="ABC transporter ATP-binding protein yjjK"/>
    <property type="match status" value="1"/>
</dbReference>
<dbReference type="InterPro" id="IPR017871">
    <property type="entry name" value="ABC_transporter-like_CS"/>
</dbReference>
<gene>
    <name evidence="8 10" type="primary">ettA</name>
    <name evidence="10" type="ORF">F7D14_10665</name>
</gene>
<dbReference type="NCBIfam" id="TIGR03719">
    <property type="entry name" value="ABC_ABC_ChvD"/>
    <property type="match status" value="1"/>
</dbReference>
<dbReference type="AlphaFoldDB" id="A0A6B8M649"/>
<dbReference type="InterPro" id="IPR003439">
    <property type="entry name" value="ABC_transporter-like_ATP-bd"/>
</dbReference>
<feature type="domain" description="ABC transporter" evidence="9">
    <location>
        <begin position="7"/>
        <end position="254"/>
    </location>
</feature>
<keyword evidence="5 8" id="KW-0547">Nucleotide-binding</keyword>
<dbReference type="InterPro" id="IPR003593">
    <property type="entry name" value="AAA+_ATPase"/>
</dbReference>
<keyword evidence="8" id="KW-0963">Cytoplasm</keyword>
<comment type="catalytic activity">
    <reaction evidence="8">
        <text>ATP + H2O = ADP + phosphate + H(+)</text>
        <dbReference type="Rhea" id="RHEA:13065"/>
        <dbReference type="ChEBI" id="CHEBI:15377"/>
        <dbReference type="ChEBI" id="CHEBI:15378"/>
        <dbReference type="ChEBI" id="CHEBI:30616"/>
        <dbReference type="ChEBI" id="CHEBI:43474"/>
        <dbReference type="ChEBI" id="CHEBI:456216"/>
    </reaction>
</comment>
<comment type="caution">
    <text evidence="8">Lacks conserved residue(s) required for the propagation of feature annotation.</text>
</comment>
<dbReference type="GO" id="GO:0006412">
    <property type="term" value="P:translation"/>
    <property type="evidence" value="ECO:0007669"/>
    <property type="project" value="UniProtKB-KW"/>
</dbReference>
<comment type="function">
    <text evidence="8">A translation factor that gates the progression of the 70S ribosomal initiation complex (IC, containing tRNA(fMet) in the P-site) into the translation elongation cycle by using a mechanism sensitive to the ATP/ADP ratio. Binds to the 70S ribosome E-site where it modulates the state of the translating ribosome during subunit translocation. ATP hydrolysis probably frees it from the ribosome, which can enter the elongation phase.</text>
</comment>
<protein>
    <recommendedName>
        <fullName evidence="8">Energy-dependent translational throttle protein EttA</fullName>
        <ecNumber evidence="8">3.6.1.-</ecNumber>
    </recommendedName>
    <alternativeName>
        <fullName evidence="8">Translational regulatory factor EttA</fullName>
    </alternativeName>
</protein>
<dbReference type="PANTHER" id="PTHR43858">
    <property type="entry name" value="ENERGY-DEPENDENT TRANSLATIONAL THROTTLE PROTEIN ETTA"/>
    <property type="match status" value="1"/>
</dbReference>
<dbReference type="GO" id="GO:0000049">
    <property type="term" value="F:tRNA binding"/>
    <property type="evidence" value="ECO:0007669"/>
    <property type="project" value="UniProtKB-UniRule"/>
</dbReference>
<dbReference type="GO" id="GO:0005737">
    <property type="term" value="C:cytoplasm"/>
    <property type="evidence" value="ECO:0007669"/>
    <property type="project" value="UniProtKB-SubCell"/>
</dbReference>
<name>A0A6B8M649_9HYPH</name>
<evidence type="ECO:0000256" key="8">
    <source>
        <dbReference type="HAMAP-Rule" id="MF_00847"/>
    </source>
</evidence>
<evidence type="ECO:0000256" key="7">
    <source>
        <dbReference type="ARBA" id="ARBA00022845"/>
    </source>
</evidence>
<keyword evidence="11" id="KW-1185">Reference proteome</keyword>
<evidence type="ECO:0000256" key="5">
    <source>
        <dbReference type="ARBA" id="ARBA00022741"/>
    </source>
</evidence>
<dbReference type="GO" id="GO:0045900">
    <property type="term" value="P:negative regulation of translational elongation"/>
    <property type="evidence" value="ECO:0007669"/>
    <property type="project" value="UniProtKB-UniRule"/>
</dbReference>
<organism evidence="10 11">
    <name type="scientific">Methylocystis parvus</name>
    <dbReference type="NCBI Taxonomy" id="134"/>
    <lineage>
        <taxon>Bacteria</taxon>
        <taxon>Pseudomonadati</taxon>
        <taxon>Pseudomonadota</taxon>
        <taxon>Alphaproteobacteria</taxon>
        <taxon>Hyphomicrobiales</taxon>
        <taxon>Methylocystaceae</taxon>
        <taxon>Methylocystis</taxon>
    </lineage>
</organism>
<keyword evidence="4 8" id="KW-0677">Repeat</keyword>
<comment type="domain">
    <text evidence="8">The arm domain is inserted in the first ABC transporter domain. Probably contacts ribosomal protein L1.</text>
</comment>
<feature type="domain" description="ABC transporter" evidence="9">
    <location>
        <begin position="319"/>
        <end position="536"/>
    </location>
</feature>
<dbReference type="SMART" id="SM00382">
    <property type="entry name" value="AAA"/>
    <property type="match status" value="2"/>
</dbReference>
<comment type="similarity">
    <text evidence="1 8">Belongs to the ABC transporter superfamily. ABCF family. Translational throttle EttA subfamily.</text>
</comment>
<dbReference type="SUPFAM" id="SSF52540">
    <property type="entry name" value="P-loop containing nucleoside triphosphate hydrolases"/>
    <property type="match status" value="2"/>
</dbReference>
<reference evidence="10 11" key="1">
    <citation type="submission" date="2019-09" db="EMBL/GenBank/DDBJ databases">
        <title>Isolation and complete genome sequencing of Methylocystis species.</title>
        <authorList>
            <person name="Rumah B.L."/>
            <person name="Stead C.E."/>
            <person name="Stevens B.C."/>
            <person name="Minton N.P."/>
            <person name="Grosse-Honebrink A."/>
            <person name="Zhang Y."/>
        </authorList>
    </citation>
    <scope>NUCLEOTIDE SEQUENCE [LARGE SCALE GENOMIC DNA]</scope>
    <source>
        <strain evidence="10 11">BRCS2</strain>
    </source>
</reference>
<dbReference type="Gene3D" id="3.40.50.300">
    <property type="entry name" value="P-loop containing nucleotide triphosphate hydrolases"/>
    <property type="match status" value="2"/>
</dbReference>
<evidence type="ECO:0000256" key="6">
    <source>
        <dbReference type="ARBA" id="ARBA00022840"/>
    </source>
</evidence>